<dbReference type="VEuPathDB" id="FungiDB:AeMF1_020699"/>
<keyword evidence="4 6" id="KW-1133">Transmembrane helix</keyword>
<proteinExistence type="predicted"/>
<keyword evidence="3 6" id="KW-0812">Transmembrane</keyword>
<gene>
    <name evidence="7" type="ORF">Ae201684_010505</name>
</gene>
<dbReference type="AlphaFoldDB" id="A0A6G0WXV2"/>
<dbReference type="GO" id="GO:0016020">
    <property type="term" value="C:membrane"/>
    <property type="evidence" value="ECO:0007669"/>
    <property type="project" value="UniProtKB-SubCell"/>
</dbReference>
<dbReference type="PANTHER" id="PTHR31585">
    <property type="entry name" value="FOLATE-BIOPTERIN TRANSPORTER 1, CHLOROPLASTIC"/>
    <property type="match status" value="1"/>
</dbReference>
<dbReference type="Pfam" id="PF03092">
    <property type="entry name" value="BT1"/>
    <property type="match status" value="1"/>
</dbReference>
<evidence type="ECO:0000256" key="6">
    <source>
        <dbReference type="SAM" id="Phobius"/>
    </source>
</evidence>
<evidence type="ECO:0000256" key="4">
    <source>
        <dbReference type="ARBA" id="ARBA00022989"/>
    </source>
</evidence>
<reference evidence="7 8" key="1">
    <citation type="submission" date="2019-07" db="EMBL/GenBank/DDBJ databases">
        <title>Genomics analysis of Aphanomyces spp. identifies a new class of oomycete effector associated with host adaptation.</title>
        <authorList>
            <person name="Gaulin E."/>
        </authorList>
    </citation>
    <scope>NUCLEOTIDE SEQUENCE [LARGE SCALE GENOMIC DNA]</scope>
    <source>
        <strain evidence="7 8">ATCC 201684</strain>
    </source>
</reference>
<comment type="subcellular location">
    <subcellularLocation>
        <location evidence="1">Membrane</location>
        <topology evidence="1">Multi-pass membrane protein</topology>
    </subcellularLocation>
</comment>
<feature type="transmembrane region" description="Helical" evidence="6">
    <location>
        <begin position="167"/>
        <end position="189"/>
    </location>
</feature>
<keyword evidence="5 6" id="KW-0472">Membrane</keyword>
<dbReference type="InterPro" id="IPR039309">
    <property type="entry name" value="BT1"/>
</dbReference>
<evidence type="ECO:0000256" key="2">
    <source>
        <dbReference type="ARBA" id="ARBA00022448"/>
    </source>
</evidence>
<evidence type="ECO:0000313" key="8">
    <source>
        <dbReference type="Proteomes" id="UP000481153"/>
    </source>
</evidence>
<dbReference type="EMBL" id="VJMJ01000134">
    <property type="protein sequence ID" value="KAF0732396.1"/>
    <property type="molecule type" value="Genomic_DNA"/>
</dbReference>
<sequence length="417" mass="45746">MLGHHVDDDMALLKRSSSLPPPPSPRKSDDSYVNGVPNLWHPSHVGLMITYAGVGVLHGAFPRTVYPFFRMYLNMDGYQVAACASMIDMAWSFKLFFGLVTDCVPVWGFRRRPYVLLGWIVCLFFLLTVAHLPPDAPYFAKGEIVAIPNVTLRHVINPTAPADGTKYILLLMGASMGYVMADVACDAAMVELAQTERQDVRGHTQSWSYIIKYCFASLSMGAVGLAMNGQEYGGTFTWSVPMSTVMWVLSLTVAAVLPAVVVFPDAPPRCVLSTSLRAKCNEMFSICTQRAIWQTMWFHYLNAFLSDMQATPSSIVASDWAHVEPINDSIFSMLSAALMALGMAVTNAYFLGTDWRLLVAITTIGIVAVDATVTTLTVYDVVRNEWFFLGAPVVNSLAQGVRFVVTGFVTVEVTDAG</sequence>
<protein>
    <recommendedName>
        <fullName evidence="9">Major facilitator superfamily associated domain-containing protein</fullName>
    </recommendedName>
</protein>
<organism evidence="7 8">
    <name type="scientific">Aphanomyces euteiches</name>
    <dbReference type="NCBI Taxonomy" id="100861"/>
    <lineage>
        <taxon>Eukaryota</taxon>
        <taxon>Sar</taxon>
        <taxon>Stramenopiles</taxon>
        <taxon>Oomycota</taxon>
        <taxon>Saprolegniomycetes</taxon>
        <taxon>Saprolegniales</taxon>
        <taxon>Verrucalvaceae</taxon>
        <taxon>Aphanomyces</taxon>
    </lineage>
</organism>
<evidence type="ECO:0000256" key="3">
    <source>
        <dbReference type="ARBA" id="ARBA00022692"/>
    </source>
</evidence>
<keyword evidence="8" id="KW-1185">Reference proteome</keyword>
<feature type="transmembrane region" description="Helical" evidence="6">
    <location>
        <begin position="113"/>
        <end position="132"/>
    </location>
</feature>
<feature type="transmembrane region" description="Helical" evidence="6">
    <location>
        <begin position="78"/>
        <end position="101"/>
    </location>
</feature>
<evidence type="ECO:0000313" key="7">
    <source>
        <dbReference type="EMBL" id="KAF0732396.1"/>
    </source>
</evidence>
<feature type="transmembrane region" description="Helical" evidence="6">
    <location>
        <begin position="330"/>
        <end position="351"/>
    </location>
</feature>
<name>A0A6G0WXV2_9STRA</name>
<feature type="transmembrane region" description="Helical" evidence="6">
    <location>
        <begin position="357"/>
        <end position="379"/>
    </location>
</feature>
<evidence type="ECO:0008006" key="9">
    <source>
        <dbReference type="Google" id="ProtNLM"/>
    </source>
</evidence>
<feature type="transmembrane region" description="Helical" evidence="6">
    <location>
        <begin position="210"/>
        <end position="228"/>
    </location>
</feature>
<dbReference type="Proteomes" id="UP000481153">
    <property type="component" value="Unassembled WGS sequence"/>
</dbReference>
<evidence type="ECO:0000256" key="5">
    <source>
        <dbReference type="ARBA" id="ARBA00023136"/>
    </source>
</evidence>
<keyword evidence="2" id="KW-0813">Transport</keyword>
<accession>A0A6G0WXV2</accession>
<feature type="transmembrane region" description="Helical" evidence="6">
    <location>
        <begin position="240"/>
        <end position="263"/>
    </location>
</feature>
<evidence type="ECO:0000256" key="1">
    <source>
        <dbReference type="ARBA" id="ARBA00004141"/>
    </source>
</evidence>
<comment type="caution">
    <text evidence="7">The sequence shown here is derived from an EMBL/GenBank/DDBJ whole genome shotgun (WGS) entry which is preliminary data.</text>
</comment>
<dbReference type="PANTHER" id="PTHR31585:SF5">
    <property type="entry name" value="RNA-BINDING S4 DOMAIN-CONTAINING PROTEIN"/>
    <property type="match status" value="1"/>
</dbReference>